<keyword evidence="2" id="KW-1185">Reference proteome</keyword>
<protein>
    <submittedName>
        <fullName evidence="1">Uncharacterized protein</fullName>
    </submittedName>
</protein>
<accession>A0A2S0RHF9</accession>
<sequence>MLLISFGEAQCQQKSKGVKDSLIWVKLTCEKGIEDAKKDFKKGIYKCSSYGLVADSNPALTNYINEYRLKKYGIITDNGGCVTNDYKECYLNLMIKLVEEKFGSDIFIKSKKEAEKLYSEKK</sequence>
<reference evidence="1 2" key="1">
    <citation type="submission" date="2018-04" db="EMBL/GenBank/DDBJ databases">
        <title>Genome sequencing of Flavobacterium sp. HYN0048.</title>
        <authorList>
            <person name="Yi H."/>
            <person name="Baek C."/>
        </authorList>
    </citation>
    <scope>NUCLEOTIDE SEQUENCE [LARGE SCALE GENOMIC DNA]</scope>
    <source>
        <strain evidence="1 2">HYN0048</strain>
    </source>
</reference>
<organism evidence="1 2">
    <name type="scientific">Flavobacterium magnum</name>
    <dbReference type="NCBI Taxonomy" id="2162713"/>
    <lineage>
        <taxon>Bacteria</taxon>
        <taxon>Pseudomonadati</taxon>
        <taxon>Bacteroidota</taxon>
        <taxon>Flavobacteriia</taxon>
        <taxon>Flavobacteriales</taxon>
        <taxon>Flavobacteriaceae</taxon>
        <taxon>Flavobacterium</taxon>
    </lineage>
</organism>
<proteinExistence type="predicted"/>
<dbReference type="EMBL" id="CP028811">
    <property type="protein sequence ID" value="AWA31055.1"/>
    <property type="molecule type" value="Genomic_DNA"/>
</dbReference>
<dbReference type="AlphaFoldDB" id="A0A2S0RHF9"/>
<dbReference type="KEGG" id="fmg:HYN48_13710"/>
<evidence type="ECO:0000313" key="1">
    <source>
        <dbReference type="EMBL" id="AWA31055.1"/>
    </source>
</evidence>
<name>A0A2S0RHF9_9FLAO</name>
<gene>
    <name evidence="1" type="ORF">HYN48_13710</name>
</gene>
<evidence type="ECO:0000313" key="2">
    <source>
        <dbReference type="Proteomes" id="UP000244193"/>
    </source>
</evidence>
<dbReference type="Proteomes" id="UP000244193">
    <property type="component" value="Chromosome"/>
</dbReference>